<feature type="non-terminal residue" evidence="5">
    <location>
        <position position="191"/>
    </location>
</feature>
<reference evidence="5" key="1">
    <citation type="submission" date="2022-10" db="EMBL/GenBank/DDBJ databases">
        <title>The WGS of Solirubrobacter sp. CPCC 204708.</title>
        <authorList>
            <person name="Jiang Z."/>
        </authorList>
    </citation>
    <scope>NUCLEOTIDE SEQUENCE</scope>
    <source>
        <strain evidence="5">CPCC 204708</strain>
    </source>
</reference>
<dbReference type="InterPro" id="IPR036856">
    <property type="entry name" value="Ald_Oxase/Xan_DH_a/b_sf"/>
</dbReference>
<dbReference type="EMBL" id="JAPCID010000061">
    <property type="protein sequence ID" value="MDA0141653.1"/>
    <property type="molecule type" value="Genomic_DNA"/>
</dbReference>
<keyword evidence="2" id="KW-0560">Oxidoreductase</keyword>
<proteinExistence type="predicted"/>
<protein>
    <recommendedName>
        <fullName evidence="4">Aldehyde oxidase/xanthine dehydrogenase a/b hammerhead domain-containing protein</fullName>
    </recommendedName>
</protein>
<dbReference type="InterPro" id="IPR000674">
    <property type="entry name" value="Ald_Oxase/Xan_DH_a/b"/>
</dbReference>
<organism evidence="5 6">
    <name type="scientific">Solirubrobacter deserti</name>
    <dbReference type="NCBI Taxonomy" id="2282478"/>
    <lineage>
        <taxon>Bacteria</taxon>
        <taxon>Bacillati</taxon>
        <taxon>Actinomycetota</taxon>
        <taxon>Thermoleophilia</taxon>
        <taxon>Solirubrobacterales</taxon>
        <taxon>Solirubrobacteraceae</taxon>
        <taxon>Solirubrobacter</taxon>
    </lineage>
</organism>
<dbReference type="Pfam" id="PF01315">
    <property type="entry name" value="Ald_Xan_dh_C"/>
    <property type="match status" value="1"/>
</dbReference>
<feature type="compositionally biased region" description="Basic and acidic residues" evidence="3">
    <location>
        <begin position="168"/>
        <end position="180"/>
    </location>
</feature>
<dbReference type="Proteomes" id="UP001147700">
    <property type="component" value="Unassembled WGS sequence"/>
</dbReference>
<evidence type="ECO:0000259" key="4">
    <source>
        <dbReference type="SMART" id="SM01008"/>
    </source>
</evidence>
<dbReference type="SMART" id="SM01008">
    <property type="entry name" value="Ald_Xan_dh_C"/>
    <property type="match status" value="1"/>
</dbReference>
<feature type="compositionally biased region" description="Gly residues" evidence="3">
    <location>
        <begin position="181"/>
        <end position="191"/>
    </location>
</feature>
<dbReference type="SUPFAM" id="SSF54665">
    <property type="entry name" value="CO dehydrogenase molybdoprotein N-domain-like"/>
    <property type="match status" value="1"/>
</dbReference>
<keyword evidence="6" id="KW-1185">Reference proteome</keyword>
<dbReference type="PANTHER" id="PTHR11908">
    <property type="entry name" value="XANTHINE DEHYDROGENASE"/>
    <property type="match status" value="1"/>
</dbReference>
<dbReference type="Gene3D" id="3.90.1170.50">
    <property type="entry name" value="Aldehyde oxidase/xanthine dehydrogenase, a/b hammerhead"/>
    <property type="match status" value="1"/>
</dbReference>
<evidence type="ECO:0000313" key="6">
    <source>
        <dbReference type="Proteomes" id="UP001147700"/>
    </source>
</evidence>
<comment type="caution">
    <text evidence="5">The sequence shown here is derived from an EMBL/GenBank/DDBJ whole genome shotgun (WGS) entry which is preliminary data.</text>
</comment>
<evidence type="ECO:0000256" key="3">
    <source>
        <dbReference type="SAM" id="MobiDB-lite"/>
    </source>
</evidence>
<evidence type="ECO:0000313" key="5">
    <source>
        <dbReference type="EMBL" id="MDA0141653.1"/>
    </source>
</evidence>
<dbReference type="Gene3D" id="3.30.365.10">
    <property type="entry name" value="Aldehyde oxidase/xanthine dehydrogenase, molybdopterin binding domain"/>
    <property type="match status" value="2"/>
</dbReference>
<sequence>MIGTARRRRDGEAKVRGATRYVGDMPVHGLLHARPVLAADAHARLLGIDTSAALEVPGVVAVLTHADLPLAGGSGRAAEPLAREEIVWAGQPVALVVAESEAAAEDGAALVDVDTEPLEAVLDLEAAIADGAPPARYSEKAGEDESAASAHGGGDDDRGGDEGDVASGDERGAAGGDERGAAGGGERGAAG</sequence>
<keyword evidence="1" id="KW-0500">Molybdenum</keyword>
<gene>
    <name evidence="5" type="ORF">OJ962_29450</name>
</gene>
<feature type="region of interest" description="Disordered" evidence="3">
    <location>
        <begin position="135"/>
        <end position="191"/>
    </location>
</feature>
<dbReference type="InterPro" id="IPR016208">
    <property type="entry name" value="Ald_Oxase/xanthine_DH-like"/>
</dbReference>
<dbReference type="PANTHER" id="PTHR11908:SF132">
    <property type="entry name" value="ALDEHYDE OXIDASE 1-RELATED"/>
    <property type="match status" value="1"/>
</dbReference>
<feature type="domain" description="Aldehyde oxidase/xanthine dehydrogenase a/b hammerhead" evidence="4">
    <location>
        <begin position="16"/>
        <end position="119"/>
    </location>
</feature>
<name>A0ABT4RST9_9ACTN</name>
<evidence type="ECO:0000256" key="2">
    <source>
        <dbReference type="ARBA" id="ARBA00023002"/>
    </source>
</evidence>
<accession>A0ABT4RST9</accession>
<evidence type="ECO:0000256" key="1">
    <source>
        <dbReference type="ARBA" id="ARBA00022505"/>
    </source>
</evidence>